<dbReference type="PANTHER" id="PTHR48090:SF1">
    <property type="entry name" value="PROPHAGE BACTOPRENOL GLUCOSYL TRANSFERASE HOMOLOG"/>
    <property type="match status" value="1"/>
</dbReference>
<keyword evidence="3" id="KW-0328">Glycosyltransferase</keyword>
<protein>
    <submittedName>
        <fullName evidence="10">Glycosyltransferase family 2 protein</fullName>
    </submittedName>
</protein>
<keyword evidence="2" id="KW-0997">Cell inner membrane</keyword>
<dbReference type="InterPro" id="IPR001173">
    <property type="entry name" value="Glyco_trans_2-like"/>
</dbReference>
<dbReference type="Gene3D" id="3.90.550.10">
    <property type="entry name" value="Spore Coat Polysaccharide Biosynthesis Protein SpsA, Chain A"/>
    <property type="match status" value="1"/>
</dbReference>
<dbReference type="PANTHER" id="PTHR48090">
    <property type="entry name" value="UNDECAPRENYL-PHOSPHATE 4-DEOXY-4-FORMAMIDO-L-ARABINOSE TRANSFERASE-RELATED"/>
    <property type="match status" value="1"/>
</dbReference>
<keyword evidence="7 8" id="KW-0472">Membrane</keyword>
<evidence type="ECO:0000313" key="11">
    <source>
        <dbReference type="Proteomes" id="UP001063228"/>
    </source>
</evidence>
<dbReference type="EMBL" id="CP081201">
    <property type="protein sequence ID" value="UXZ97594.1"/>
    <property type="molecule type" value="Genomic_DNA"/>
</dbReference>
<evidence type="ECO:0000256" key="6">
    <source>
        <dbReference type="ARBA" id="ARBA00022989"/>
    </source>
</evidence>
<feature type="domain" description="Glycosyltransferase 2-like" evidence="9">
    <location>
        <begin position="4"/>
        <end position="165"/>
    </location>
</feature>
<keyword evidence="4" id="KW-0808">Transferase</keyword>
<feature type="transmembrane region" description="Helical" evidence="8">
    <location>
        <begin position="228"/>
        <end position="249"/>
    </location>
</feature>
<organism evidence="10 11">
    <name type="scientific">Pseudomonas phytophila</name>
    <dbReference type="NCBI Taxonomy" id="2867264"/>
    <lineage>
        <taxon>Bacteria</taxon>
        <taxon>Pseudomonadati</taxon>
        <taxon>Pseudomonadota</taxon>
        <taxon>Gammaproteobacteria</taxon>
        <taxon>Pseudomonadales</taxon>
        <taxon>Pseudomonadaceae</taxon>
        <taxon>Pseudomonas</taxon>
    </lineage>
</organism>
<sequence length="317" mass="35571">MKISLIAPVFNEALAIPLFYQAVRQEPWLHGNTVQIVFINDGSTDQTEQVVRALIAGDDEVLLINLSRNFGKEAALLAGLEYASGDAAIPIDVDLQDPISVIPRMVIEWQRGADVVLARRQDRSVDSRLKRYAAAFFYRLMNVIGSTRIEANVGDFRLMDRKVVDVIKALPEHELFMKGLLSWAGFHTVIVDYERAARVAGQTKFNARKLWHLALDGVTSFSTVPLRIWTYVGCTLSLFAVCYGFYRAVDWLMWGSDIPDYWPLMTALLFFSGIQLIGIGVLGEYVGRIYMEAKHRPRYVVESIAGLPGNSSANYSD</sequence>
<dbReference type="InterPro" id="IPR050256">
    <property type="entry name" value="Glycosyltransferase_2"/>
</dbReference>
<accession>A0ABY6FI46</accession>
<feature type="transmembrane region" description="Helical" evidence="8">
    <location>
        <begin position="261"/>
        <end position="282"/>
    </location>
</feature>
<dbReference type="SUPFAM" id="SSF53448">
    <property type="entry name" value="Nucleotide-diphospho-sugar transferases"/>
    <property type="match status" value="1"/>
</dbReference>
<evidence type="ECO:0000256" key="7">
    <source>
        <dbReference type="ARBA" id="ARBA00023136"/>
    </source>
</evidence>
<keyword evidence="11" id="KW-1185">Reference proteome</keyword>
<dbReference type="RefSeq" id="WP_263270729.1">
    <property type="nucleotide sequence ID" value="NZ_CP081201.1"/>
</dbReference>
<gene>
    <name evidence="10" type="ORF">K3169_06805</name>
</gene>
<evidence type="ECO:0000256" key="3">
    <source>
        <dbReference type="ARBA" id="ARBA00022676"/>
    </source>
</evidence>
<name>A0ABY6FI46_9PSED</name>
<reference evidence="10" key="1">
    <citation type="submission" date="2021-08" db="EMBL/GenBank/DDBJ databases">
        <title>Complete genome sequence of Pseudomonas phytophila.</title>
        <authorList>
            <person name="Weir B.S."/>
            <person name="Templeton M.D."/>
            <person name="Arshed S."/>
            <person name="Andersen M.T."/>
            <person name="Jayaraman J."/>
        </authorList>
    </citation>
    <scope>NUCLEOTIDE SEQUENCE</scope>
    <source>
        <strain evidence="10">ICMP 23753</strain>
    </source>
</reference>
<dbReference type="InterPro" id="IPR029044">
    <property type="entry name" value="Nucleotide-diphossugar_trans"/>
</dbReference>
<evidence type="ECO:0000256" key="2">
    <source>
        <dbReference type="ARBA" id="ARBA00022519"/>
    </source>
</evidence>
<evidence type="ECO:0000256" key="8">
    <source>
        <dbReference type="SAM" id="Phobius"/>
    </source>
</evidence>
<keyword evidence="6 8" id="KW-1133">Transmembrane helix</keyword>
<dbReference type="Proteomes" id="UP001063228">
    <property type="component" value="Chromosome"/>
</dbReference>
<keyword evidence="5 8" id="KW-0812">Transmembrane</keyword>
<evidence type="ECO:0000256" key="5">
    <source>
        <dbReference type="ARBA" id="ARBA00022692"/>
    </source>
</evidence>
<evidence type="ECO:0000256" key="4">
    <source>
        <dbReference type="ARBA" id="ARBA00022679"/>
    </source>
</evidence>
<dbReference type="CDD" id="cd04187">
    <property type="entry name" value="DPM1_like_bac"/>
    <property type="match status" value="1"/>
</dbReference>
<evidence type="ECO:0000256" key="1">
    <source>
        <dbReference type="ARBA" id="ARBA00004141"/>
    </source>
</evidence>
<proteinExistence type="predicted"/>
<keyword evidence="2" id="KW-1003">Cell membrane</keyword>
<comment type="subcellular location">
    <subcellularLocation>
        <location evidence="1">Membrane</location>
        <topology evidence="1">Multi-pass membrane protein</topology>
    </subcellularLocation>
</comment>
<evidence type="ECO:0000259" key="9">
    <source>
        <dbReference type="Pfam" id="PF00535"/>
    </source>
</evidence>
<dbReference type="Pfam" id="PF00535">
    <property type="entry name" value="Glycos_transf_2"/>
    <property type="match status" value="1"/>
</dbReference>
<evidence type="ECO:0000313" key="10">
    <source>
        <dbReference type="EMBL" id="UXZ97594.1"/>
    </source>
</evidence>